<gene>
    <name evidence="1" type="ORF">EJB05_07856</name>
</gene>
<name>A0A5J9WK17_9POAL</name>
<keyword evidence="2" id="KW-1185">Reference proteome</keyword>
<feature type="non-terminal residue" evidence="1">
    <location>
        <position position="1"/>
    </location>
</feature>
<protein>
    <submittedName>
        <fullName evidence="1">Uncharacterized protein</fullName>
    </submittedName>
</protein>
<proteinExistence type="predicted"/>
<dbReference type="Gramene" id="TVU48227">
    <property type="protein sequence ID" value="TVU48227"/>
    <property type="gene ID" value="EJB05_07856"/>
</dbReference>
<reference evidence="1 2" key="1">
    <citation type="journal article" date="2019" name="Sci. Rep.">
        <title>A high-quality genome of Eragrostis curvula grass provides insights into Poaceae evolution and supports new strategies to enhance forage quality.</title>
        <authorList>
            <person name="Carballo J."/>
            <person name="Santos B.A.C.M."/>
            <person name="Zappacosta D."/>
            <person name="Garbus I."/>
            <person name="Selva J.P."/>
            <person name="Gallo C.A."/>
            <person name="Diaz A."/>
            <person name="Albertini E."/>
            <person name="Caccamo M."/>
            <person name="Echenique V."/>
        </authorList>
    </citation>
    <scope>NUCLEOTIDE SEQUENCE [LARGE SCALE GENOMIC DNA]</scope>
    <source>
        <strain evidence="2">cv. Victoria</strain>
        <tissue evidence="1">Leaf</tissue>
    </source>
</reference>
<evidence type="ECO:0000313" key="1">
    <source>
        <dbReference type="EMBL" id="TVU48227.1"/>
    </source>
</evidence>
<accession>A0A5J9WK17</accession>
<dbReference type="AlphaFoldDB" id="A0A5J9WK17"/>
<dbReference type="EMBL" id="RWGY01000004">
    <property type="protein sequence ID" value="TVU48227.1"/>
    <property type="molecule type" value="Genomic_DNA"/>
</dbReference>
<sequence length="106" mass="11779">MDTEDRNRTFCWAMGPAACNASARRFMQIVVFCHGPTQGKRQAIAGGKVAKSRSSSSRCQYAFMASCFCFLEPTEAMVTKENDLRNLEPNGNFQNNLLDPYMVVAA</sequence>
<organism evidence="1 2">
    <name type="scientific">Eragrostis curvula</name>
    <name type="common">weeping love grass</name>
    <dbReference type="NCBI Taxonomy" id="38414"/>
    <lineage>
        <taxon>Eukaryota</taxon>
        <taxon>Viridiplantae</taxon>
        <taxon>Streptophyta</taxon>
        <taxon>Embryophyta</taxon>
        <taxon>Tracheophyta</taxon>
        <taxon>Spermatophyta</taxon>
        <taxon>Magnoliopsida</taxon>
        <taxon>Liliopsida</taxon>
        <taxon>Poales</taxon>
        <taxon>Poaceae</taxon>
        <taxon>PACMAD clade</taxon>
        <taxon>Chloridoideae</taxon>
        <taxon>Eragrostideae</taxon>
        <taxon>Eragrostidinae</taxon>
        <taxon>Eragrostis</taxon>
    </lineage>
</organism>
<comment type="caution">
    <text evidence="1">The sequence shown here is derived from an EMBL/GenBank/DDBJ whole genome shotgun (WGS) entry which is preliminary data.</text>
</comment>
<dbReference type="Proteomes" id="UP000324897">
    <property type="component" value="Chromosome 5"/>
</dbReference>
<evidence type="ECO:0000313" key="2">
    <source>
        <dbReference type="Proteomes" id="UP000324897"/>
    </source>
</evidence>